<dbReference type="AlphaFoldDB" id="A0A2T5MKS5"/>
<comment type="caution">
    <text evidence="1">The sequence shown here is derived from an EMBL/GenBank/DDBJ whole genome shotgun (WGS) entry which is preliminary data.</text>
</comment>
<organism evidence="1 2">
    <name type="scientific">Stenotrophobium rhamnosiphilum</name>
    <dbReference type="NCBI Taxonomy" id="2029166"/>
    <lineage>
        <taxon>Bacteria</taxon>
        <taxon>Pseudomonadati</taxon>
        <taxon>Pseudomonadota</taxon>
        <taxon>Gammaproteobacteria</taxon>
        <taxon>Nevskiales</taxon>
        <taxon>Nevskiaceae</taxon>
        <taxon>Stenotrophobium</taxon>
    </lineage>
</organism>
<accession>A0A2T5MKS5</accession>
<evidence type="ECO:0000313" key="2">
    <source>
        <dbReference type="Proteomes" id="UP000244248"/>
    </source>
</evidence>
<proteinExistence type="predicted"/>
<gene>
    <name evidence="1" type="ORF">CJD38_03390</name>
</gene>
<protein>
    <submittedName>
        <fullName evidence="1">Uncharacterized protein</fullName>
    </submittedName>
</protein>
<dbReference type="EMBL" id="QANS01000001">
    <property type="protein sequence ID" value="PTU33158.1"/>
    <property type="molecule type" value="Genomic_DNA"/>
</dbReference>
<dbReference type="Proteomes" id="UP000244248">
    <property type="component" value="Unassembled WGS sequence"/>
</dbReference>
<sequence>MLSAMLSGACTAVGAILGNASIGNADPRLSFVTRHEPYRLSIMFEGIAVRQPFEGDAVVSALLGFDVVKVSNAYNFVFKDSIFRRWQYKHANSFNGTHFSTFYLRFQMS</sequence>
<name>A0A2T5MKS5_9GAMM</name>
<evidence type="ECO:0000313" key="1">
    <source>
        <dbReference type="EMBL" id="PTU33158.1"/>
    </source>
</evidence>
<keyword evidence="2" id="KW-1185">Reference proteome</keyword>
<reference evidence="1 2" key="1">
    <citation type="submission" date="2018-04" db="EMBL/GenBank/DDBJ databases">
        <title>Novel species isolated from glacier.</title>
        <authorList>
            <person name="Liu Q."/>
            <person name="Xin Y.-H."/>
        </authorList>
    </citation>
    <scope>NUCLEOTIDE SEQUENCE [LARGE SCALE GENOMIC DNA]</scope>
    <source>
        <strain evidence="1 2">GT1R17</strain>
    </source>
</reference>